<dbReference type="Proteomes" id="UP000237271">
    <property type="component" value="Unassembled WGS sequence"/>
</dbReference>
<sequence length="69" mass="7684">MADKVFYIVYSLPANCTSTSQPLDVGIMGPLKTEPNNAHEKRVDIIKRTITAWNSISEKTVQSNFTKAI</sequence>
<keyword evidence="2" id="KW-1185">Reference proteome</keyword>
<gene>
    <name evidence="1" type="ORF">PHPALM_15740</name>
</gene>
<proteinExistence type="predicted"/>
<comment type="caution">
    <text evidence="1">The sequence shown here is derived from an EMBL/GenBank/DDBJ whole genome shotgun (WGS) entry which is preliminary data.</text>
</comment>
<evidence type="ECO:0008006" key="3">
    <source>
        <dbReference type="Google" id="ProtNLM"/>
    </source>
</evidence>
<organism evidence="1 2">
    <name type="scientific">Phytophthora palmivora</name>
    <dbReference type="NCBI Taxonomy" id="4796"/>
    <lineage>
        <taxon>Eukaryota</taxon>
        <taxon>Sar</taxon>
        <taxon>Stramenopiles</taxon>
        <taxon>Oomycota</taxon>
        <taxon>Peronosporomycetes</taxon>
        <taxon>Peronosporales</taxon>
        <taxon>Peronosporaceae</taxon>
        <taxon>Phytophthora</taxon>
    </lineage>
</organism>
<evidence type="ECO:0000313" key="2">
    <source>
        <dbReference type="Proteomes" id="UP000237271"/>
    </source>
</evidence>
<dbReference type="OrthoDB" id="93910at2759"/>
<reference evidence="1 2" key="1">
    <citation type="journal article" date="2017" name="Genome Biol. Evol.">
        <title>Phytophthora megakarya and P. palmivora, closely related causal agents of cacao black pod rot, underwent increases in genome sizes and gene numbers by different mechanisms.</title>
        <authorList>
            <person name="Ali S.S."/>
            <person name="Shao J."/>
            <person name="Lary D.J."/>
            <person name="Kronmiller B."/>
            <person name="Shen D."/>
            <person name="Strem M.D."/>
            <person name="Amoako-Attah I."/>
            <person name="Akrofi A.Y."/>
            <person name="Begoude B.A."/>
            <person name="Ten Hoopen G.M."/>
            <person name="Coulibaly K."/>
            <person name="Kebe B.I."/>
            <person name="Melnick R.L."/>
            <person name="Guiltinan M.J."/>
            <person name="Tyler B.M."/>
            <person name="Meinhardt L.W."/>
            <person name="Bailey B.A."/>
        </authorList>
    </citation>
    <scope>NUCLEOTIDE SEQUENCE [LARGE SCALE GENOMIC DNA]</scope>
    <source>
        <strain evidence="2">sbr112.9</strain>
    </source>
</reference>
<protein>
    <recommendedName>
        <fullName evidence="3">DDE-1 domain-containing protein</fullName>
    </recommendedName>
</protein>
<accession>A0A2P4XRE5</accession>
<dbReference type="AlphaFoldDB" id="A0A2P4XRE5"/>
<name>A0A2P4XRE5_9STRA</name>
<dbReference type="EMBL" id="NCKW01008378">
    <property type="protein sequence ID" value="POM68138.1"/>
    <property type="molecule type" value="Genomic_DNA"/>
</dbReference>
<evidence type="ECO:0000313" key="1">
    <source>
        <dbReference type="EMBL" id="POM68138.1"/>
    </source>
</evidence>